<dbReference type="OrthoDB" id="1920060at2"/>
<protein>
    <submittedName>
        <fullName evidence="1">Uncharacterized protein</fullName>
    </submittedName>
</protein>
<dbReference type="RefSeq" id="WP_079490883.1">
    <property type="nucleotide sequence ID" value="NZ_FUZT01000004.1"/>
</dbReference>
<evidence type="ECO:0000313" key="1">
    <source>
        <dbReference type="EMBL" id="SKC61694.1"/>
    </source>
</evidence>
<dbReference type="EMBL" id="FUZT01000004">
    <property type="protein sequence ID" value="SKC61694.1"/>
    <property type="molecule type" value="Genomic_DNA"/>
</dbReference>
<organism evidence="1 2">
    <name type="scientific">Maledivibacter halophilus</name>
    <dbReference type="NCBI Taxonomy" id="36842"/>
    <lineage>
        <taxon>Bacteria</taxon>
        <taxon>Bacillati</taxon>
        <taxon>Bacillota</taxon>
        <taxon>Clostridia</taxon>
        <taxon>Peptostreptococcales</taxon>
        <taxon>Caminicellaceae</taxon>
        <taxon>Maledivibacter</taxon>
    </lineage>
</organism>
<proteinExistence type="predicted"/>
<sequence length="119" mass="14203">MENKTFELLEKMYTDFSQRFDKIENEIDKLKTIEKKVNKNTLLLEKTNKDIQTIAEVQENHINQNIRQHNEIINRLDSDIDILKTAVSNISKDLKFIEHKEFQNEKAIFNLKDDLKVIK</sequence>
<keyword evidence="2" id="KW-1185">Reference proteome</keyword>
<reference evidence="1 2" key="1">
    <citation type="submission" date="2017-02" db="EMBL/GenBank/DDBJ databases">
        <authorList>
            <person name="Peterson S.W."/>
        </authorList>
    </citation>
    <scope>NUCLEOTIDE SEQUENCE [LARGE SCALE GENOMIC DNA]</scope>
    <source>
        <strain evidence="1 2">M1</strain>
    </source>
</reference>
<gene>
    <name evidence="1" type="ORF">SAMN02194393_01708</name>
</gene>
<accession>A0A1T5KDE2</accession>
<dbReference type="AlphaFoldDB" id="A0A1T5KDE2"/>
<evidence type="ECO:0000313" key="2">
    <source>
        <dbReference type="Proteomes" id="UP000190285"/>
    </source>
</evidence>
<dbReference type="STRING" id="36842.SAMN02194393_01708"/>
<dbReference type="Proteomes" id="UP000190285">
    <property type="component" value="Unassembled WGS sequence"/>
</dbReference>
<name>A0A1T5KDE2_9FIRM</name>